<evidence type="ECO:0000256" key="6">
    <source>
        <dbReference type="PIRSR" id="PIRSR601765-1"/>
    </source>
</evidence>
<dbReference type="SMART" id="SM00947">
    <property type="entry name" value="Pro_CA"/>
    <property type="match status" value="1"/>
</dbReference>
<dbReference type="EMBL" id="FNYQ01000019">
    <property type="protein sequence ID" value="SEI73202.1"/>
    <property type="molecule type" value="Genomic_DNA"/>
</dbReference>
<dbReference type="FunFam" id="3.40.1050.10:FF:000001">
    <property type="entry name" value="Carbonic anhydrase"/>
    <property type="match status" value="1"/>
</dbReference>
<accession>A0A1H6TBL3</accession>
<dbReference type="InterPro" id="IPR015892">
    <property type="entry name" value="Carbonic_anhydrase_CS"/>
</dbReference>
<dbReference type="PANTHER" id="PTHR11002:SF76">
    <property type="entry name" value="CARBONIC ANHYDRASE"/>
    <property type="match status" value="1"/>
</dbReference>
<comment type="cofactor">
    <cofactor evidence="6">
        <name>Zn(2+)</name>
        <dbReference type="ChEBI" id="CHEBI:29105"/>
    </cofactor>
    <text evidence="6">Binds 1 zinc ion per subunit.</text>
</comment>
<dbReference type="Pfam" id="PF00484">
    <property type="entry name" value="Pro_CA"/>
    <property type="match status" value="1"/>
</dbReference>
<dbReference type="NCBIfam" id="NF007756">
    <property type="entry name" value="PRK10437.1"/>
    <property type="match status" value="1"/>
</dbReference>
<feature type="binding site" evidence="6">
    <location>
        <position position="101"/>
    </location>
    <ligand>
        <name>Zn(2+)</name>
        <dbReference type="ChEBI" id="CHEBI:29105"/>
    </ligand>
</feature>
<dbReference type="EC" id="4.2.1.1" evidence="7"/>
<evidence type="ECO:0000256" key="1">
    <source>
        <dbReference type="ARBA" id="ARBA00006217"/>
    </source>
</evidence>
<dbReference type="AlphaFoldDB" id="A0A1H6TBL3"/>
<gene>
    <name evidence="8" type="ORF">SAMN04244572_01477</name>
</gene>
<comment type="similarity">
    <text evidence="1 7">Belongs to the beta-class carbonic anhydrase family.</text>
</comment>
<reference evidence="8 9" key="1">
    <citation type="submission" date="2016-10" db="EMBL/GenBank/DDBJ databases">
        <authorList>
            <person name="de Groot N.N."/>
        </authorList>
    </citation>
    <scope>NUCLEOTIDE SEQUENCE [LARGE SCALE GENOMIC DNA]</scope>
    <source>
        <strain evidence="8 9">DSM 373</strain>
    </source>
</reference>
<comment type="catalytic activity">
    <reaction evidence="5 7">
        <text>hydrogencarbonate + H(+) = CO2 + H2O</text>
        <dbReference type="Rhea" id="RHEA:10748"/>
        <dbReference type="ChEBI" id="CHEBI:15377"/>
        <dbReference type="ChEBI" id="CHEBI:15378"/>
        <dbReference type="ChEBI" id="CHEBI:16526"/>
        <dbReference type="ChEBI" id="CHEBI:17544"/>
        <dbReference type="EC" id="4.2.1.1"/>
    </reaction>
</comment>
<feature type="binding site" evidence="6">
    <location>
        <position position="98"/>
    </location>
    <ligand>
        <name>Zn(2+)</name>
        <dbReference type="ChEBI" id="CHEBI:29105"/>
    </ligand>
</feature>
<comment type="function">
    <text evidence="7">Reversible hydration of carbon dioxide.</text>
</comment>
<evidence type="ECO:0000313" key="8">
    <source>
        <dbReference type="EMBL" id="SEI73202.1"/>
    </source>
</evidence>
<feature type="binding site" evidence="6">
    <location>
        <position position="44"/>
    </location>
    <ligand>
        <name>Zn(2+)</name>
        <dbReference type="ChEBI" id="CHEBI:29105"/>
    </ligand>
</feature>
<keyword evidence="3 6" id="KW-0862">Zinc</keyword>
<protein>
    <recommendedName>
        <fullName evidence="7">Carbonic anhydrase</fullName>
        <ecNumber evidence="7">4.2.1.1</ecNumber>
    </recommendedName>
    <alternativeName>
        <fullName evidence="7">Carbonate dehydratase</fullName>
    </alternativeName>
</protein>
<evidence type="ECO:0000256" key="3">
    <source>
        <dbReference type="ARBA" id="ARBA00022833"/>
    </source>
</evidence>
<evidence type="ECO:0000313" key="9">
    <source>
        <dbReference type="Proteomes" id="UP000199250"/>
    </source>
</evidence>
<keyword evidence="4 7" id="KW-0456">Lyase</keyword>
<dbReference type="SUPFAM" id="SSF53056">
    <property type="entry name" value="beta-carbonic anhydrase, cab"/>
    <property type="match status" value="1"/>
</dbReference>
<dbReference type="InterPro" id="IPR001765">
    <property type="entry name" value="Carbonic_anhydrase"/>
</dbReference>
<evidence type="ECO:0000256" key="5">
    <source>
        <dbReference type="ARBA" id="ARBA00048348"/>
    </source>
</evidence>
<dbReference type="GO" id="GO:0015976">
    <property type="term" value="P:carbon utilization"/>
    <property type="evidence" value="ECO:0007669"/>
    <property type="project" value="InterPro"/>
</dbReference>
<organism evidence="8 9">
    <name type="scientific">Azotobacter beijerinckii</name>
    <dbReference type="NCBI Taxonomy" id="170623"/>
    <lineage>
        <taxon>Bacteria</taxon>
        <taxon>Pseudomonadati</taxon>
        <taxon>Pseudomonadota</taxon>
        <taxon>Gammaproteobacteria</taxon>
        <taxon>Pseudomonadales</taxon>
        <taxon>Pseudomonadaceae</taxon>
        <taxon>Azotobacter</taxon>
    </lineage>
</organism>
<name>A0A1H6TBL3_9GAMM</name>
<dbReference type="PANTHER" id="PTHR11002">
    <property type="entry name" value="CARBONIC ANHYDRASE"/>
    <property type="match status" value="1"/>
</dbReference>
<proteinExistence type="inferred from homology"/>
<evidence type="ECO:0000256" key="7">
    <source>
        <dbReference type="RuleBase" id="RU003956"/>
    </source>
</evidence>
<dbReference type="PROSITE" id="PS00705">
    <property type="entry name" value="PROK_CO2_ANHYDRASE_2"/>
    <property type="match status" value="1"/>
</dbReference>
<dbReference type="Gene3D" id="3.40.1050.10">
    <property type="entry name" value="Carbonic anhydrase"/>
    <property type="match status" value="1"/>
</dbReference>
<dbReference type="Proteomes" id="UP000199250">
    <property type="component" value="Unassembled WGS sequence"/>
</dbReference>
<dbReference type="InterPro" id="IPR036874">
    <property type="entry name" value="Carbonic_anhydrase_sf"/>
</dbReference>
<dbReference type="GO" id="GO:0008270">
    <property type="term" value="F:zinc ion binding"/>
    <property type="evidence" value="ECO:0007669"/>
    <property type="project" value="UniProtKB-UniRule"/>
</dbReference>
<evidence type="ECO:0000256" key="4">
    <source>
        <dbReference type="ARBA" id="ARBA00023239"/>
    </source>
</evidence>
<dbReference type="RefSeq" id="WP_090730973.1">
    <property type="nucleotide sequence ID" value="NZ_FNYQ01000019.1"/>
</dbReference>
<keyword evidence="2 6" id="KW-0479">Metal-binding</keyword>
<dbReference type="GO" id="GO:0004089">
    <property type="term" value="F:carbonate dehydratase activity"/>
    <property type="evidence" value="ECO:0007669"/>
    <property type="project" value="UniProtKB-UniRule"/>
</dbReference>
<dbReference type="CDD" id="cd00883">
    <property type="entry name" value="beta_CA_cladeA"/>
    <property type="match status" value="1"/>
</dbReference>
<feature type="binding site" evidence="6">
    <location>
        <position position="42"/>
    </location>
    <ligand>
        <name>Zn(2+)</name>
        <dbReference type="ChEBI" id="CHEBI:29105"/>
    </ligand>
</feature>
<sequence length="213" mass="24051">MGDLDRLFENNVRWAESIKERDPHFFETLARQQVPKYLWIGCSDARVPANEIVGLLPGELFVHRNVANVVLHTDLNCLSVIQYAVDVLKVRHVLVSGHYGCGGVRASMQDAQLGLIDGWLRSIRDLCYEHRSHLAGLADEEARVDRLCELNVIQQVANVCHTSIVQNAWHRGQPLSVHGCIYGLKDGRWKNLGVTVSSLEQIPEQYRLRPPGQ</sequence>
<evidence type="ECO:0000256" key="2">
    <source>
        <dbReference type="ARBA" id="ARBA00022723"/>
    </source>
</evidence>
<dbReference type="OrthoDB" id="9797527at2"/>